<dbReference type="PANTHER" id="PTHR33480:SF1">
    <property type="entry name" value="TYR RECOMBINASE DOMAIN-CONTAINING PROTEIN"/>
    <property type="match status" value="1"/>
</dbReference>
<proteinExistence type="predicted"/>
<dbReference type="PANTHER" id="PTHR33480">
    <property type="entry name" value="SET DOMAIN-CONTAINING PROTEIN-RELATED"/>
    <property type="match status" value="1"/>
</dbReference>
<evidence type="ECO:0000256" key="1">
    <source>
        <dbReference type="SAM" id="MobiDB-lite"/>
    </source>
</evidence>
<accession>A0ABQ9ETR8</accession>
<protein>
    <submittedName>
        <fullName evidence="2">Uncharacterized protein</fullName>
    </submittedName>
</protein>
<gene>
    <name evidence="2" type="ORF">KUTeg_015099</name>
</gene>
<dbReference type="EMBL" id="JARBDR010000793">
    <property type="protein sequence ID" value="KAJ8307015.1"/>
    <property type="molecule type" value="Genomic_DNA"/>
</dbReference>
<evidence type="ECO:0000313" key="3">
    <source>
        <dbReference type="Proteomes" id="UP001217089"/>
    </source>
</evidence>
<keyword evidence="3" id="KW-1185">Reference proteome</keyword>
<sequence>MYKKKELWKHDKHCPKKPTDEKLKVRNNPVSARRMLLQSKSTEFNRDILNNMKKDYDDIKETVLSDNLIICFGERLYELHGHNQHHLHYISNRLTELGRLMICARNND</sequence>
<reference evidence="2 3" key="1">
    <citation type="submission" date="2022-12" db="EMBL/GenBank/DDBJ databases">
        <title>Chromosome-level genome of Tegillarca granosa.</title>
        <authorList>
            <person name="Kim J."/>
        </authorList>
    </citation>
    <scope>NUCLEOTIDE SEQUENCE [LARGE SCALE GENOMIC DNA]</scope>
    <source>
        <strain evidence="2">Teg-2019</strain>
        <tissue evidence="2">Adductor muscle</tissue>
    </source>
</reference>
<dbReference type="Proteomes" id="UP001217089">
    <property type="component" value="Unassembled WGS sequence"/>
</dbReference>
<organism evidence="2 3">
    <name type="scientific">Tegillarca granosa</name>
    <name type="common">Malaysian cockle</name>
    <name type="synonym">Anadara granosa</name>
    <dbReference type="NCBI Taxonomy" id="220873"/>
    <lineage>
        <taxon>Eukaryota</taxon>
        <taxon>Metazoa</taxon>
        <taxon>Spiralia</taxon>
        <taxon>Lophotrochozoa</taxon>
        <taxon>Mollusca</taxon>
        <taxon>Bivalvia</taxon>
        <taxon>Autobranchia</taxon>
        <taxon>Pteriomorphia</taxon>
        <taxon>Arcoida</taxon>
        <taxon>Arcoidea</taxon>
        <taxon>Arcidae</taxon>
        <taxon>Tegillarca</taxon>
    </lineage>
</organism>
<evidence type="ECO:0000313" key="2">
    <source>
        <dbReference type="EMBL" id="KAJ8307015.1"/>
    </source>
</evidence>
<feature type="region of interest" description="Disordered" evidence="1">
    <location>
        <begin position="1"/>
        <end position="22"/>
    </location>
</feature>
<name>A0ABQ9ETR8_TEGGR</name>
<comment type="caution">
    <text evidence="2">The sequence shown here is derived from an EMBL/GenBank/DDBJ whole genome shotgun (WGS) entry which is preliminary data.</text>
</comment>